<feature type="transmembrane region" description="Helical" evidence="2">
    <location>
        <begin position="40"/>
        <end position="69"/>
    </location>
</feature>
<dbReference type="EMBL" id="JAUEPT010000013">
    <property type="protein sequence ID" value="KAK0446672.1"/>
    <property type="molecule type" value="Genomic_DNA"/>
</dbReference>
<dbReference type="AlphaFoldDB" id="A0AA39MU34"/>
<feature type="compositionally biased region" description="Polar residues" evidence="1">
    <location>
        <begin position="245"/>
        <end position="280"/>
    </location>
</feature>
<gene>
    <name evidence="3" type="ORF">EV421DRAFT_1790645</name>
</gene>
<accession>A0AA39MU34</accession>
<keyword evidence="4" id="KW-1185">Reference proteome</keyword>
<protein>
    <submittedName>
        <fullName evidence="3">Uncharacterized protein</fullName>
    </submittedName>
</protein>
<keyword evidence="2" id="KW-0812">Transmembrane</keyword>
<organism evidence="3 4">
    <name type="scientific">Armillaria borealis</name>
    <dbReference type="NCBI Taxonomy" id="47425"/>
    <lineage>
        <taxon>Eukaryota</taxon>
        <taxon>Fungi</taxon>
        <taxon>Dikarya</taxon>
        <taxon>Basidiomycota</taxon>
        <taxon>Agaricomycotina</taxon>
        <taxon>Agaricomycetes</taxon>
        <taxon>Agaricomycetidae</taxon>
        <taxon>Agaricales</taxon>
        <taxon>Marasmiineae</taxon>
        <taxon>Physalacriaceae</taxon>
        <taxon>Armillaria</taxon>
    </lineage>
</organism>
<keyword evidence="2" id="KW-0472">Membrane</keyword>
<feature type="transmembrane region" description="Helical" evidence="2">
    <location>
        <begin position="81"/>
        <end position="102"/>
    </location>
</feature>
<comment type="caution">
    <text evidence="3">The sequence shown here is derived from an EMBL/GenBank/DDBJ whole genome shotgun (WGS) entry which is preliminary data.</text>
</comment>
<sequence length="313" mass="34932">MTEWNDATKYMRIVALSWYSYDWILTAPAEIRLYRRQSSIFRLSTACILLMLVRYLGLAALILNFAGFFSHEFTMKTCEPYWRVMPITQCLASWASHAVFVVRTLAICNNGLGHAVFLSALAIIVSGLELFAQLYSFRKFTAGSSGNCLIQYSDDVNISWVYYMVSLVFDAAILGMTYRGLAISFANKQNLRSGFSDVLWHSSMRYFGATTLLNALNLAVTSNSTILCAMGIALTSMMSSRVTHSNSPAYRASDPSQESSDFVQTPSFSPHVAPSSTAPHITSLPPIGEDARKHEHRIDMAPWEAHWQAKTVV</sequence>
<evidence type="ECO:0000256" key="2">
    <source>
        <dbReference type="SAM" id="Phobius"/>
    </source>
</evidence>
<keyword evidence="2" id="KW-1133">Transmembrane helix</keyword>
<proteinExistence type="predicted"/>
<name>A0AA39MU34_9AGAR</name>
<reference evidence="3" key="1">
    <citation type="submission" date="2023-06" db="EMBL/GenBank/DDBJ databases">
        <authorList>
            <consortium name="Lawrence Berkeley National Laboratory"/>
            <person name="Ahrendt S."/>
            <person name="Sahu N."/>
            <person name="Indic B."/>
            <person name="Wong-Bajracharya J."/>
            <person name="Merenyi Z."/>
            <person name="Ke H.-M."/>
            <person name="Monk M."/>
            <person name="Kocsube S."/>
            <person name="Drula E."/>
            <person name="Lipzen A."/>
            <person name="Balint B."/>
            <person name="Henrissat B."/>
            <person name="Andreopoulos B."/>
            <person name="Martin F.M."/>
            <person name="Harder C.B."/>
            <person name="Rigling D."/>
            <person name="Ford K.L."/>
            <person name="Foster G.D."/>
            <person name="Pangilinan J."/>
            <person name="Papanicolaou A."/>
            <person name="Barry K."/>
            <person name="LaButti K."/>
            <person name="Viragh M."/>
            <person name="Koriabine M."/>
            <person name="Yan M."/>
            <person name="Riley R."/>
            <person name="Champramary S."/>
            <person name="Plett K.L."/>
            <person name="Tsai I.J."/>
            <person name="Slot J."/>
            <person name="Sipos G."/>
            <person name="Plett J."/>
            <person name="Nagy L.G."/>
            <person name="Grigoriev I.V."/>
        </authorList>
    </citation>
    <scope>NUCLEOTIDE SEQUENCE</scope>
    <source>
        <strain evidence="3">FPL87.14</strain>
    </source>
</reference>
<feature type="transmembrane region" description="Helical" evidence="2">
    <location>
        <begin position="160"/>
        <end position="182"/>
    </location>
</feature>
<dbReference type="Proteomes" id="UP001175226">
    <property type="component" value="Unassembled WGS sequence"/>
</dbReference>
<feature type="region of interest" description="Disordered" evidence="1">
    <location>
        <begin position="245"/>
        <end position="288"/>
    </location>
</feature>
<feature type="transmembrane region" description="Helical" evidence="2">
    <location>
        <begin position="114"/>
        <end position="135"/>
    </location>
</feature>
<evidence type="ECO:0000313" key="4">
    <source>
        <dbReference type="Proteomes" id="UP001175226"/>
    </source>
</evidence>
<evidence type="ECO:0000313" key="3">
    <source>
        <dbReference type="EMBL" id="KAK0446672.1"/>
    </source>
</evidence>
<evidence type="ECO:0000256" key="1">
    <source>
        <dbReference type="SAM" id="MobiDB-lite"/>
    </source>
</evidence>